<dbReference type="RefSeq" id="WP_220169842.1">
    <property type="nucleotide sequence ID" value="NZ_JAIBOA010000025.1"/>
</dbReference>
<dbReference type="EMBL" id="JAIBOA010000025">
    <property type="protein sequence ID" value="MBW8486602.1"/>
    <property type="molecule type" value="Genomic_DNA"/>
</dbReference>
<reference evidence="1 2" key="1">
    <citation type="submission" date="2021-07" db="EMBL/GenBank/DDBJ databases">
        <title>Actinomadura sp. PM05-2 isolated from lichen.</title>
        <authorList>
            <person name="Somphong A."/>
            <person name="Phongsopitanun W."/>
            <person name="Tanasupawat S."/>
            <person name="Peongsungnone V."/>
        </authorList>
    </citation>
    <scope>NUCLEOTIDE SEQUENCE [LARGE SCALE GENOMIC DNA]</scope>
    <source>
        <strain evidence="1 2">PM05-2</strain>
    </source>
</reference>
<dbReference type="SUPFAM" id="SSF53335">
    <property type="entry name" value="S-adenosyl-L-methionine-dependent methyltransferases"/>
    <property type="match status" value="1"/>
</dbReference>
<proteinExistence type="predicted"/>
<evidence type="ECO:0000313" key="1">
    <source>
        <dbReference type="EMBL" id="MBW8486602.1"/>
    </source>
</evidence>
<protein>
    <submittedName>
        <fullName evidence="1">Class I SAM-dependent methyltransferase</fullName>
    </submittedName>
</protein>
<dbReference type="GO" id="GO:0008168">
    <property type="term" value="F:methyltransferase activity"/>
    <property type="evidence" value="ECO:0007669"/>
    <property type="project" value="UniProtKB-KW"/>
</dbReference>
<comment type="caution">
    <text evidence="1">The sequence shown here is derived from an EMBL/GenBank/DDBJ whole genome shotgun (WGS) entry which is preliminary data.</text>
</comment>
<keyword evidence="1" id="KW-0808">Transferase</keyword>
<organism evidence="1 2">
    <name type="scientific">Actinomadura parmotrematis</name>
    <dbReference type="NCBI Taxonomy" id="2864039"/>
    <lineage>
        <taxon>Bacteria</taxon>
        <taxon>Bacillati</taxon>
        <taxon>Actinomycetota</taxon>
        <taxon>Actinomycetes</taxon>
        <taxon>Streptosporangiales</taxon>
        <taxon>Thermomonosporaceae</taxon>
        <taxon>Actinomadura</taxon>
    </lineage>
</organism>
<evidence type="ECO:0000313" key="2">
    <source>
        <dbReference type="Proteomes" id="UP000774570"/>
    </source>
</evidence>
<accession>A0ABS7G1R7</accession>
<keyword evidence="2" id="KW-1185">Reference proteome</keyword>
<name>A0ABS7G1R7_9ACTN</name>
<dbReference type="Proteomes" id="UP000774570">
    <property type="component" value="Unassembled WGS sequence"/>
</dbReference>
<dbReference type="GO" id="GO:0032259">
    <property type="term" value="P:methylation"/>
    <property type="evidence" value="ECO:0007669"/>
    <property type="project" value="UniProtKB-KW"/>
</dbReference>
<sequence length="298" mass="32921">MPSKTPGKISLDHIYTQPDPRPYFSTLRELDYRIPQLAKPYFTRLIQEHRDATRSATTTVLDVGCSYGINAALLKCDATMDDLYERYSGPVADAQSRAELLAGDRERVRADGRLRGVRFIGLDSSFQALSYGLMAGYLDAGVHADLERRDPTERERALLAEADLVVSTGCLGYVTERTVQRVVDAHGGGADRPWMAHFVLRMFPFDPVADVLAAAGYETVLLERVFRQRMFAGAEEQAQVIETLSGLGVDPRGLETDGWLYARLYVSRPGGAGKRTILDLAANALSPSPSPIRNEDRP</sequence>
<gene>
    <name evidence="1" type="ORF">K1Y72_29830</name>
</gene>
<keyword evidence="1" id="KW-0489">Methyltransferase</keyword>
<dbReference type="InterPro" id="IPR029063">
    <property type="entry name" value="SAM-dependent_MTases_sf"/>
</dbReference>